<feature type="transmembrane region" description="Helical" evidence="1">
    <location>
        <begin position="38"/>
        <end position="60"/>
    </location>
</feature>
<dbReference type="InterPro" id="IPR049458">
    <property type="entry name" value="EpsG-like"/>
</dbReference>
<feature type="transmembrane region" description="Helical" evidence="1">
    <location>
        <begin position="13"/>
        <end position="31"/>
    </location>
</feature>
<evidence type="ECO:0000313" key="3">
    <source>
        <dbReference type="Proteomes" id="UP000184498"/>
    </source>
</evidence>
<protein>
    <submittedName>
        <fullName evidence="2">EpsG family protein</fullName>
    </submittedName>
</protein>
<feature type="transmembrane region" description="Helical" evidence="1">
    <location>
        <begin position="345"/>
        <end position="362"/>
    </location>
</feature>
<keyword evidence="3" id="KW-1185">Reference proteome</keyword>
<feature type="transmembrane region" description="Helical" evidence="1">
    <location>
        <begin position="316"/>
        <end position="333"/>
    </location>
</feature>
<dbReference type="RefSeq" id="WP_072997664.1">
    <property type="nucleotide sequence ID" value="NZ_FRAM01000002.1"/>
</dbReference>
<name>A0A1M6RR67_9FLAO</name>
<keyword evidence="1" id="KW-1133">Transmembrane helix</keyword>
<feature type="transmembrane region" description="Helical" evidence="1">
    <location>
        <begin position="289"/>
        <end position="310"/>
    </location>
</feature>
<keyword evidence="1" id="KW-0812">Transmembrane</keyword>
<feature type="transmembrane region" description="Helical" evidence="1">
    <location>
        <begin position="183"/>
        <end position="204"/>
    </location>
</feature>
<reference evidence="3" key="1">
    <citation type="submission" date="2016-11" db="EMBL/GenBank/DDBJ databases">
        <authorList>
            <person name="Varghese N."/>
            <person name="Submissions S."/>
        </authorList>
    </citation>
    <scope>NUCLEOTIDE SEQUENCE [LARGE SCALE GENOMIC DNA]</scope>
    <source>
        <strain evidence="3">DSM 18016</strain>
    </source>
</reference>
<feature type="transmembrane region" description="Helical" evidence="1">
    <location>
        <begin position="107"/>
        <end position="125"/>
    </location>
</feature>
<feature type="transmembrane region" description="Helical" evidence="1">
    <location>
        <begin position="210"/>
        <end position="233"/>
    </location>
</feature>
<gene>
    <name evidence="2" type="ORF">SAMN05444371_2035</name>
</gene>
<evidence type="ECO:0000313" key="2">
    <source>
        <dbReference type="EMBL" id="SHK34956.1"/>
    </source>
</evidence>
<dbReference type="AlphaFoldDB" id="A0A1M6RR67"/>
<dbReference type="Pfam" id="PF14897">
    <property type="entry name" value="EpsG"/>
    <property type="match status" value="1"/>
</dbReference>
<accession>A0A1M6RR67</accession>
<sequence>MFDWIPSTVYTEVHYNILLAIVFIIVIYCLVYDLNDHVGIIIISYLGACYAIFLTLYMGLRPLSGGFGDSWHYARAYQKLQQGSDVIIKKDYVFNYFMAYCSKFMDVKGFFLLCDIIYILPCYLFSKRYFGIYWFFAFFIFVGSFSFWSFGVNGIRNGLGASLFILGLYFYKQKLLMYASFLLSYFMHASLIIPIISLLISGIYKNPKMYIYIWIASIPLSLIGGSVWANLFASLGFAEDRTQGYLVGGEKFQDQFSQTGFRWDFLTYSASAVFAGYYFIFKKNITDRFYIHMFGVYCIANAFWVLVITAAFSNRFAYLSWFLMPAIIAYPMFRYKMWKDQYKTFGIILLIYFMFTYFMNVIK</sequence>
<organism evidence="2 3">
    <name type="scientific">Epilithonimonas mollis</name>
    <dbReference type="NCBI Taxonomy" id="216903"/>
    <lineage>
        <taxon>Bacteria</taxon>
        <taxon>Pseudomonadati</taxon>
        <taxon>Bacteroidota</taxon>
        <taxon>Flavobacteriia</taxon>
        <taxon>Flavobacteriales</taxon>
        <taxon>Weeksellaceae</taxon>
        <taxon>Chryseobacterium group</taxon>
        <taxon>Epilithonimonas</taxon>
    </lineage>
</organism>
<feature type="transmembrane region" description="Helical" evidence="1">
    <location>
        <begin position="132"/>
        <end position="148"/>
    </location>
</feature>
<keyword evidence="1" id="KW-0472">Membrane</keyword>
<proteinExistence type="predicted"/>
<dbReference type="EMBL" id="FRAM01000002">
    <property type="protein sequence ID" value="SHK34956.1"/>
    <property type="molecule type" value="Genomic_DNA"/>
</dbReference>
<dbReference type="Proteomes" id="UP000184498">
    <property type="component" value="Unassembled WGS sequence"/>
</dbReference>
<dbReference type="STRING" id="216903.SAMN05444371_2035"/>
<evidence type="ECO:0000256" key="1">
    <source>
        <dbReference type="SAM" id="Phobius"/>
    </source>
</evidence>
<dbReference type="OrthoDB" id="1112074at2"/>